<dbReference type="PANTHER" id="PTHR30629">
    <property type="entry name" value="PROPHAGE INTEGRASE"/>
    <property type="match status" value="1"/>
</dbReference>
<sequence>MKLTKKNIEALQVTGKRYAVFDKDVTGFAVRIGASGDKSFYMVYRAGKGRAATKRWLRLGTFPTMSVEQARNIAKQRAAQVALGEDPAELVNEDKIAPTVKVAFTSFFEQHDTKVKNSTSAAYHRIAMQYISPAIGNIKVAAVQYRHVASLHYAMKDTPYQANRMAALLSKFFGWCEKNGYRDRGSNPVIGLEKYEEKKRKVFMGREELEALGNAFLVMEAQGYADPKTGKITAFDPTIAAALKVMLFTGARCMEVLTLKWVYIDNDRGIANLPDSKTGAKALHLPPPAQAVLASLPRINEYCFPGRRGTGHIVNVKDTWRRLLETARLTGWRIHDLRHAYASYAACSGKSLPVIGAILGHTQAATTARYAHLADNPVAIAAAETAAQIQKDFSGGKVLPFKKTAE</sequence>
<dbReference type="PROSITE" id="PS51898">
    <property type="entry name" value="TYR_RECOMBINASE"/>
    <property type="match status" value="1"/>
</dbReference>
<dbReference type="EMBL" id="FLUP01000001">
    <property type="protein sequence ID" value="SBW06898.1"/>
    <property type="molecule type" value="Genomic_DNA"/>
</dbReference>
<proteinExistence type="inferred from homology"/>
<evidence type="ECO:0000259" key="5">
    <source>
        <dbReference type="PROSITE" id="PS51898"/>
    </source>
</evidence>
<dbReference type="GO" id="GO:0006310">
    <property type="term" value="P:DNA recombination"/>
    <property type="evidence" value="ECO:0007669"/>
    <property type="project" value="UniProtKB-KW"/>
</dbReference>
<reference evidence="6" key="1">
    <citation type="submission" date="2016-04" db="EMBL/GenBank/DDBJ databases">
        <authorList>
            <person name="Evans L.H."/>
            <person name="Alamgir A."/>
            <person name="Owens N."/>
            <person name="Weber N.D."/>
            <person name="Virtaneva K."/>
            <person name="Barbian K."/>
            <person name="Babar A."/>
            <person name="Rosenke K."/>
        </authorList>
    </citation>
    <scope>NUCLEOTIDE SEQUENCE</scope>
    <source>
        <strain evidence="6">92-2</strain>
    </source>
</reference>
<dbReference type="InterPro" id="IPR002104">
    <property type="entry name" value="Integrase_catalytic"/>
</dbReference>
<dbReference type="Gene3D" id="1.10.150.130">
    <property type="match status" value="1"/>
</dbReference>
<dbReference type="PANTHER" id="PTHR30629:SF2">
    <property type="entry name" value="PROPHAGE INTEGRASE INTS-RELATED"/>
    <property type="match status" value="1"/>
</dbReference>
<dbReference type="AlphaFoldDB" id="A0A212K5K6"/>
<gene>
    <name evidence="6" type="ORF">KM92DES2_12255</name>
</gene>
<dbReference type="InterPro" id="IPR050808">
    <property type="entry name" value="Phage_Integrase"/>
</dbReference>
<dbReference type="InterPro" id="IPR025166">
    <property type="entry name" value="Integrase_DNA_bind_dom"/>
</dbReference>
<evidence type="ECO:0000256" key="1">
    <source>
        <dbReference type="ARBA" id="ARBA00008857"/>
    </source>
</evidence>
<feature type="domain" description="Tyr recombinase" evidence="5">
    <location>
        <begin position="199"/>
        <end position="383"/>
    </location>
</feature>
<dbReference type="InterPro" id="IPR013762">
    <property type="entry name" value="Integrase-like_cat_sf"/>
</dbReference>
<dbReference type="GO" id="GO:0003677">
    <property type="term" value="F:DNA binding"/>
    <property type="evidence" value="ECO:0007669"/>
    <property type="project" value="UniProtKB-KW"/>
</dbReference>
<dbReference type="Gene3D" id="3.30.160.390">
    <property type="entry name" value="Integrase, DNA-binding domain"/>
    <property type="match status" value="1"/>
</dbReference>
<dbReference type="SUPFAM" id="SSF56349">
    <property type="entry name" value="DNA breaking-rejoining enzymes"/>
    <property type="match status" value="1"/>
</dbReference>
<protein>
    <submittedName>
        <fullName evidence="6">Phage integrase</fullName>
    </submittedName>
</protein>
<name>A0A212K5K6_9BACT</name>
<evidence type="ECO:0000256" key="2">
    <source>
        <dbReference type="ARBA" id="ARBA00022908"/>
    </source>
</evidence>
<dbReference type="GO" id="GO:0015074">
    <property type="term" value="P:DNA integration"/>
    <property type="evidence" value="ECO:0007669"/>
    <property type="project" value="UniProtKB-KW"/>
</dbReference>
<dbReference type="RefSeq" id="WP_256267727.1">
    <property type="nucleotide sequence ID" value="NZ_LT598928.1"/>
</dbReference>
<dbReference type="Pfam" id="PF00589">
    <property type="entry name" value="Phage_integrase"/>
    <property type="match status" value="1"/>
</dbReference>
<accession>A0A212K5K6</accession>
<dbReference type="Pfam" id="PF13356">
    <property type="entry name" value="Arm-DNA-bind_3"/>
    <property type="match status" value="1"/>
</dbReference>
<dbReference type="CDD" id="cd00796">
    <property type="entry name" value="INT_Rci_Hp1_C"/>
    <property type="match status" value="1"/>
</dbReference>
<dbReference type="InterPro" id="IPR011010">
    <property type="entry name" value="DNA_brk_join_enz"/>
</dbReference>
<dbReference type="Gene3D" id="1.10.443.10">
    <property type="entry name" value="Intergrase catalytic core"/>
    <property type="match status" value="1"/>
</dbReference>
<keyword evidence="4" id="KW-0233">DNA recombination</keyword>
<evidence type="ECO:0000313" key="6">
    <source>
        <dbReference type="EMBL" id="SBW06898.1"/>
    </source>
</evidence>
<keyword evidence="2" id="KW-0229">DNA integration</keyword>
<organism evidence="6">
    <name type="scientific">uncultured Desulfovibrio sp</name>
    <dbReference type="NCBI Taxonomy" id="167968"/>
    <lineage>
        <taxon>Bacteria</taxon>
        <taxon>Pseudomonadati</taxon>
        <taxon>Thermodesulfobacteriota</taxon>
        <taxon>Desulfovibrionia</taxon>
        <taxon>Desulfovibrionales</taxon>
        <taxon>Desulfovibrionaceae</taxon>
        <taxon>Desulfovibrio</taxon>
        <taxon>environmental samples</taxon>
    </lineage>
</organism>
<dbReference type="InterPro" id="IPR038488">
    <property type="entry name" value="Integrase_DNA-bd_sf"/>
</dbReference>
<dbReference type="InterPro" id="IPR010998">
    <property type="entry name" value="Integrase_recombinase_N"/>
</dbReference>
<keyword evidence="3" id="KW-0238">DNA-binding</keyword>
<comment type="similarity">
    <text evidence="1">Belongs to the 'phage' integrase family.</text>
</comment>
<evidence type="ECO:0000256" key="3">
    <source>
        <dbReference type="ARBA" id="ARBA00023125"/>
    </source>
</evidence>
<evidence type="ECO:0000256" key="4">
    <source>
        <dbReference type="ARBA" id="ARBA00023172"/>
    </source>
</evidence>